<feature type="region of interest" description="Disordered" evidence="1">
    <location>
        <begin position="341"/>
        <end position="360"/>
    </location>
</feature>
<feature type="compositionally biased region" description="Polar residues" evidence="1">
    <location>
        <begin position="320"/>
        <end position="329"/>
    </location>
</feature>
<accession>A0AAD9WHT3</accession>
<feature type="region of interest" description="Disordered" evidence="1">
    <location>
        <begin position="305"/>
        <end position="329"/>
    </location>
</feature>
<dbReference type="Proteomes" id="UP001285354">
    <property type="component" value="Unassembled WGS sequence"/>
</dbReference>
<name>A0AAD9WHT3_9HELO</name>
<evidence type="ECO:0000313" key="3">
    <source>
        <dbReference type="Proteomes" id="UP001285354"/>
    </source>
</evidence>
<proteinExistence type="predicted"/>
<keyword evidence="3" id="KW-1185">Reference proteome</keyword>
<sequence length="360" mass="39218">MGSFENPFSSSPVLALPAQHPHQSSFNMDSNRPSFSTIFPNGTFQTPATSSWSDYTSTKTTPRSAAGRKRSREEAGSNLDEDYFAVQAPAAQPEPENEDDWEYGPGMTLIKKGGKEYIVDSSSQTQDWLDQEAAARALPAALPEADEAPVRIRAAKIQRLNLSATPVVPEEPSSIGVAASPGSPERHSEPTVDDFTRHLGIGWSSINNLGDDIQAAARGWSKFIENHFPVTNAKIRLTSKGLASYLVEANEGYFLFAEDLRQGRLVSNNLERTWANLSSPVPIFDSDLVMEAGQTPKLELTQTMDGGAEDSKEKPVIGVTNDTDPPSAVVTQGQLIDRTSKEMECASRDSQSYEVEMDMS</sequence>
<feature type="compositionally biased region" description="Polar residues" evidence="1">
    <location>
        <begin position="21"/>
        <end position="63"/>
    </location>
</feature>
<evidence type="ECO:0000313" key="2">
    <source>
        <dbReference type="EMBL" id="KAK2629899.1"/>
    </source>
</evidence>
<feature type="region of interest" description="Disordered" evidence="1">
    <location>
        <begin position="1"/>
        <end position="103"/>
    </location>
</feature>
<comment type="caution">
    <text evidence="2">The sequence shown here is derived from an EMBL/GenBank/DDBJ whole genome shotgun (WGS) entry which is preliminary data.</text>
</comment>
<reference evidence="2" key="1">
    <citation type="submission" date="2023-06" db="EMBL/GenBank/DDBJ databases">
        <title>Draft genome of Marssonina rosae.</title>
        <authorList>
            <person name="Cheng Q."/>
        </authorList>
    </citation>
    <scope>NUCLEOTIDE SEQUENCE</scope>
    <source>
        <strain evidence="2">R4</strain>
    </source>
</reference>
<gene>
    <name evidence="2" type="ORF">QTJ16_000719</name>
</gene>
<dbReference type="EMBL" id="JAUBYV010000001">
    <property type="protein sequence ID" value="KAK2629899.1"/>
    <property type="molecule type" value="Genomic_DNA"/>
</dbReference>
<protein>
    <submittedName>
        <fullName evidence="2">Uncharacterized protein</fullName>
    </submittedName>
</protein>
<dbReference type="AlphaFoldDB" id="A0AAD9WHT3"/>
<feature type="compositionally biased region" description="Polar residues" evidence="1">
    <location>
        <begin position="1"/>
        <end position="12"/>
    </location>
</feature>
<organism evidence="2 3">
    <name type="scientific">Diplocarpon rosae</name>
    <dbReference type="NCBI Taxonomy" id="946125"/>
    <lineage>
        <taxon>Eukaryota</taxon>
        <taxon>Fungi</taxon>
        <taxon>Dikarya</taxon>
        <taxon>Ascomycota</taxon>
        <taxon>Pezizomycotina</taxon>
        <taxon>Leotiomycetes</taxon>
        <taxon>Helotiales</taxon>
        <taxon>Drepanopezizaceae</taxon>
        <taxon>Diplocarpon</taxon>
    </lineage>
</organism>
<feature type="region of interest" description="Disordered" evidence="1">
    <location>
        <begin position="168"/>
        <end position="191"/>
    </location>
</feature>
<evidence type="ECO:0000256" key="1">
    <source>
        <dbReference type="SAM" id="MobiDB-lite"/>
    </source>
</evidence>